<sequence>MGYLIQILLPVVEEVDFRTILADVRGQLIEKFGGVTLHVNAPAEGLWDDGAGIERDRIVVVEVMSGVFDRAWWLDYRCRLQVELEQDEIVVRAFFIDRM</sequence>
<dbReference type="OrthoDB" id="8778976at2"/>
<dbReference type="Proteomes" id="UP000198939">
    <property type="component" value="Unassembled WGS sequence"/>
</dbReference>
<dbReference type="EMBL" id="FOCV01000041">
    <property type="protein sequence ID" value="SEP12786.1"/>
    <property type="molecule type" value="Genomic_DNA"/>
</dbReference>
<evidence type="ECO:0000313" key="2">
    <source>
        <dbReference type="EMBL" id="SEP12786.1"/>
    </source>
</evidence>
<keyword evidence="4" id="KW-1185">Reference proteome</keyword>
<organism evidence="1 3">
    <name type="scientific">Rhizobium tibeticum</name>
    <dbReference type="NCBI Taxonomy" id="501024"/>
    <lineage>
        <taxon>Bacteria</taxon>
        <taxon>Pseudomonadati</taxon>
        <taxon>Pseudomonadota</taxon>
        <taxon>Alphaproteobacteria</taxon>
        <taxon>Hyphomicrobiales</taxon>
        <taxon>Rhizobiaceae</taxon>
        <taxon>Rhizobium/Agrobacterium group</taxon>
        <taxon>Rhizobium</taxon>
    </lineage>
</organism>
<evidence type="ECO:0000313" key="4">
    <source>
        <dbReference type="Proteomes" id="UP000198939"/>
    </source>
</evidence>
<reference evidence="2 4" key="2">
    <citation type="submission" date="2016-10" db="EMBL/GenBank/DDBJ databases">
        <authorList>
            <person name="Varghese N."/>
            <person name="Submissions S."/>
        </authorList>
    </citation>
    <scope>NUCLEOTIDE SEQUENCE [LARGE SCALE GENOMIC DNA]</scope>
    <source>
        <strain evidence="2 4">CGMCC 1.7071</strain>
    </source>
</reference>
<evidence type="ECO:0000313" key="3">
    <source>
        <dbReference type="Proteomes" id="UP000183063"/>
    </source>
</evidence>
<dbReference type="RefSeq" id="WP_072381163.1">
    <property type="nucleotide sequence ID" value="NZ_FNXB01000052.1"/>
</dbReference>
<gene>
    <name evidence="1" type="ORF">RTCCBAU85039_6000</name>
    <name evidence="2" type="ORF">SAMN05216228_104110</name>
</gene>
<dbReference type="STRING" id="501024.RTCCBAU85039_6000"/>
<protein>
    <submittedName>
        <fullName evidence="1">Uncharacterized protein</fullName>
    </submittedName>
</protein>
<dbReference type="EMBL" id="FNXB01000052">
    <property type="protein sequence ID" value="SEI18766.1"/>
    <property type="molecule type" value="Genomic_DNA"/>
</dbReference>
<accession>A0A1H8VBN2</accession>
<evidence type="ECO:0000313" key="1">
    <source>
        <dbReference type="EMBL" id="SEI18766.1"/>
    </source>
</evidence>
<name>A0A1H8VBN2_9HYPH</name>
<proteinExistence type="predicted"/>
<dbReference type="AlphaFoldDB" id="A0A1H8VBN2"/>
<dbReference type="Proteomes" id="UP000183063">
    <property type="component" value="Unassembled WGS sequence"/>
</dbReference>
<reference evidence="3" key="3">
    <citation type="submission" date="2016-10" db="EMBL/GenBank/DDBJ databases">
        <authorList>
            <person name="Wibberg D."/>
        </authorList>
    </citation>
    <scope>NUCLEOTIDE SEQUENCE [LARGE SCALE GENOMIC DNA]</scope>
</reference>
<reference evidence="1" key="1">
    <citation type="submission" date="2016-10" db="EMBL/GenBank/DDBJ databases">
        <authorList>
            <person name="de Groot N.N."/>
        </authorList>
    </citation>
    <scope>NUCLEOTIDE SEQUENCE [LARGE SCALE GENOMIC DNA]</scope>
    <source>
        <strain evidence="1">CCBAU85039</strain>
    </source>
</reference>